<organism evidence="10 11">
    <name type="scientific">Pararobbsia alpina</name>
    <dbReference type="NCBI Taxonomy" id="621374"/>
    <lineage>
        <taxon>Bacteria</taxon>
        <taxon>Pseudomonadati</taxon>
        <taxon>Pseudomonadota</taxon>
        <taxon>Betaproteobacteria</taxon>
        <taxon>Burkholderiales</taxon>
        <taxon>Burkholderiaceae</taxon>
        <taxon>Pararobbsia</taxon>
    </lineage>
</organism>
<evidence type="ECO:0000256" key="6">
    <source>
        <dbReference type="ARBA" id="ARBA00022777"/>
    </source>
</evidence>
<dbReference type="PROSITE" id="PS50109">
    <property type="entry name" value="HIS_KIN"/>
    <property type="match status" value="1"/>
</dbReference>
<reference evidence="10 11" key="1">
    <citation type="submission" date="2020-04" db="EMBL/GenBank/DDBJ databases">
        <authorList>
            <person name="De Canck E."/>
        </authorList>
    </citation>
    <scope>NUCLEOTIDE SEQUENCE [LARGE SCALE GENOMIC DNA]</scope>
    <source>
        <strain evidence="10 11">LMG 28138</strain>
    </source>
</reference>
<dbReference type="InterPro" id="IPR036097">
    <property type="entry name" value="HisK_dim/P_sf"/>
</dbReference>
<dbReference type="SUPFAM" id="SSF52172">
    <property type="entry name" value="CheY-like"/>
    <property type="match status" value="1"/>
</dbReference>
<dbReference type="Gene3D" id="3.40.50.2300">
    <property type="match status" value="1"/>
</dbReference>
<evidence type="ECO:0000256" key="7">
    <source>
        <dbReference type="PROSITE-ProRule" id="PRU00169"/>
    </source>
</evidence>
<evidence type="ECO:0000256" key="4">
    <source>
        <dbReference type="ARBA" id="ARBA00022553"/>
    </source>
</evidence>
<name>A0A6S7BF42_9BURK</name>
<evidence type="ECO:0000256" key="2">
    <source>
        <dbReference type="ARBA" id="ARBA00004429"/>
    </source>
</evidence>
<dbReference type="SMART" id="SM00448">
    <property type="entry name" value="REC"/>
    <property type="match status" value="1"/>
</dbReference>
<accession>A0A6S7BF42</accession>
<dbReference type="Proteomes" id="UP000494115">
    <property type="component" value="Unassembled WGS sequence"/>
</dbReference>
<evidence type="ECO:0000259" key="9">
    <source>
        <dbReference type="PROSITE" id="PS50110"/>
    </source>
</evidence>
<keyword evidence="6" id="KW-0418">Kinase</keyword>
<dbReference type="CDD" id="cd00075">
    <property type="entry name" value="HATPase"/>
    <property type="match status" value="1"/>
</dbReference>
<dbReference type="InterPro" id="IPR011006">
    <property type="entry name" value="CheY-like_superfamily"/>
</dbReference>
<dbReference type="Pfam" id="PF00072">
    <property type="entry name" value="Response_reg"/>
    <property type="match status" value="1"/>
</dbReference>
<gene>
    <name evidence="10" type="primary">arcB</name>
    <name evidence="10" type="ORF">LMG28138_04053</name>
</gene>
<dbReference type="AlphaFoldDB" id="A0A6S7BF42"/>
<dbReference type="InterPro" id="IPR005467">
    <property type="entry name" value="His_kinase_dom"/>
</dbReference>
<evidence type="ECO:0000256" key="5">
    <source>
        <dbReference type="ARBA" id="ARBA00022679"/>
    </source>
</evidence>
<dbReference type="SMART" id="SM00388">
    <property type="entry name" value="HisKA"/>
    <property type="match status" value="1"/>
</dbReference>
<dbReference type="InterPro" id="IPR036890">
    <property type="entry name" value="HATPase_C_sf"/>
</dbReference>
<dbReference type="PANTHER" id="PTHR43547:SF2">
    <property type="entry name" value="HYBRID SIGNAL TRANSDUCTION HISTIDINE KINASE C"/>
    <property type="match status" value="1"/>
</dbReference>
<feature type="modified residue" description="4-aspartylphosphate" evidence="7">
    <location>
        <position position="309"/>
    </location>
</feature>
<comment type="subcellular location">
    <subcellularLocation>
        <location evidence="2">Cell inner membrane</location>
        <topology evidence="2">Multi-pass membrane protein</topology>
    </subcellularLocation>
</comment>
<dbReference type="FunFam" id="3.30.565.10:FF:000006">
    <property type="entry name" value="Sensor histidine kinase WalK"/>
    <property type="match status" value="1"/>
</dbReference>
<dbReference type="InterPro" id="IPR003594">
    <property type="entry name" value="HATPase_dom"/>
</dbReference>
<sequence>MSADKSLQRLPGSEDPTAEFLSLLAHELRNPLAPIGHAANVLRMLSGDERQGKWLDVIDRHVAHLARLVEELVDGARVQRQQVTLRKQWVDIAEIGREALEAFQPRIDALRQHLVAQLPAGSIRMECDPVRLRQVMDNLLDNAVTHALEGGTVELTIDRQGDALMIRVRDNGVGIAPEAIAHIFNVFSAATFGAETHANRLGVGLAITRSLVELHGGTITAASQGIGRGSTFLVRLPTSTPPPEALVSRFPSMHKTASTRILIVDDNADAAEALCTLLSLEGHVVKQAHTANDALYAVTAFDPAVVLLDIDLPDLSGYEVARRLRARVGHERLRIVALTAFGSARARARGQSAGFDEYLVKPVALDVLERALVLPEKGLEPGNSPER</sequence>
<protein>
    <recommendedName>
        <fullName evidence="3">histidine kinase</fullName>
        <ecNumber evidence="3">2.7.13.3</ecNumber>
    </recommendedName>
</protein>
<dbReference type="Gene3D" id="3.30.565.10">
    <property type="entry name" value="Histidine kinase-like ATPase, C-terminal domain"/>
    <property type="match status" value="1"/>
</dbReference>
<comment type="catalytic activity">
    <reaction evidence="1">
        <text>ATP + protein L-histidine = ADP + protein N-phospho-L-histidine.</text>
        <dbReference type="EC" id="2.7.13.3"/>
    </reaction>
</comment>
<keyword evidence="11" id="KW-1185">Reference proteome</keyword>
<dbReference type="InterPro" id="IPR003661">
    <property type="entry name" value="HisK_dim/P_dom"/>
</dbReference>
<dbReference type="SUPFAM" id="SSF47384">
    <property type="entry name" value="Homodimeric domain of signal transducing histidine kinase"/>
    <property type="match status" value="1"/>
</dbReference>
<keyword evidence="4 7" id="KW-0597">Phosphoprotein</keyword>
<dbReference type="Pfam" id="PF02518">
    <property type="entry name" value="HATPase_c"/>
    <property type="match status" value="1"/>
</dbReference>
<dbReference type="Gene3D" id="1.10.287.130">
    <property type="match status" value="1"/>
</dbReference>
<keyword evidence="5 10" id="KW-0808">Transferase</keyword>
<dbReference type="InterPro" id="IPR004358">
    <property type="entry name" value="Sig_transdc_His_kin-like_C"/>
</dbReference>
<dbReference type="PANTHER" id="PTHR43547">
    <property type="entry name" value="TWO-COMPONENT HISTIDINE KINASE"/>
    <property type="match status" value="1"/>
</dbReference>
<dbReference type="RefSeq" id="WP_175106595.1">
    <property type="nucleotide sequence ID" value="NZ_CADIKM010000023.1"/>
</dbReference>
<evidence type="ECO:0000259" key="8">
    <source>
        <dbReference type="PROSITE" id="PS50109"/>
    </source>
</evidence>
<dbReference type="SUPFAM" id="SSF55874">
    <property type="entry name" value="ATPase domain of HSP90 chaperone/DNA topoisomerase II/histidine kinase"/>
    <property type="match status" value="1"/>
</dbReference>
<evidence type="ECO:0000256" key="1">
    <source>
        <dbReference type="ARBA" id="ARBA00000085"/>
    </source>
</evidence>
<dbReference type="EMBL" id="CADIKM010000023">
    <property type="protein sequence ID" value="CAB3796328.1"/>
    <property type="molecule type" value="Genomic_DNA"/>
</dbReference>
<dbReference type="GO" id="GO:0000155">
    <property type="term" value="F:phosphorelay sensor kinase activity"/>
    <property type="evidence" value="ECO:0007669"/>
    <property type="project" value="InterPro"/>
</dbReference>
<evidence type="ECO:0000313" key="10">
    <source>
        <dbReference type="EMBL" id="CAB3796328.1"/>
    </source>
</evidence>
<dbReference type="CDD" id="cd00082">
    <property type="entry name" value="HisKA"/>
    <property type="match status" value="1"/>
</dbReference>
<dbReference type="Pfam" id="PF00512">
    <property type="entry name" value="HisKA"/>
    <property type="match status" value="1"/>
</dbReference>
<dbReference type="EC" id="2.7.13.3" evidence="3"/>
<feature type="domain" description="Histidine kinase" evidence="8">
    <location>
        <begin position="23"/>
        <end position="240"/>
    </location>
</feature>
<evidence type="ECO:0000256" key="3">
    <source>
        <dbReference type="ARBA" id="ARBA00012438"/>
    </source>
</evidence>
<evidence type="ECO:0000313" key="11">
    <source>
        <dbReference type="Proteomes" id="UP000494115"/>
    </source>
</evidence>
<proteinExistence type="predicted"/>
<dbReference type="PRINTS" id="PR00344">
    <property type="entry name" value="BCTRLSENSOR"/>
</dbReference>
<dbReference type="SMART" id="SM00387">
    <property type="entry name" value="HATPase_c"/>
    <property type="match status" value="1"/>
</dbReference>
<dbReference type="InterPro" id="IPR001789">
    <property type="entry name" value="Sig_transdc_resp-reg_receiver"/>
</dbReference>
<feature type="domain" description="Response regulatory" evidence="9">
    <location>
        <begin position="260"/>
        <end position="376"/>
    </location>
</feature>
<dbReference type="CDD" id="cd17580">
    <property type="entry name" value="REC_2_DhkD-like"/>
    <property type="match status" value="1"/>
</dbReference>
<dbReference type="PROSITE" id="PS50110">
    <property type="entry name" value="RESPONSE_REGULATORY"/>
    <property type="match status" value="1"/>
</dbReference>
<dbReference type="GO" id="GO:0005886">
    <property type="term" value="C:plasma membrane"/>
    <property type="evidence" value="ECO:0007669"/>
    <property type="project" value="UniProtKB-SubCell"/>
</dbReference>